<dbReference type="SUPFAM" id="SSF51338">
    <property type="entry name" value="Composite domain of metallo-dependent hydrolases"/>
    <property type="match status" value="2"/>
</dbReference>
<evidence type="ECO:0000259" key="1">
    <source>
        <dbReference type="Pfam" id="PF07969"/>
    </source>
</evidence>
<evidence type="ECO:0000313" key="2">
    <source>
        <dbReference type="EMBL" id="CUV01548.1"/>
    </source>
</evidence>
<keyword evidence="2" id="KW-0378">Hydrolase</keyword>
<feature type="domain" description="Amidohydrolase 3" evidence="1">
    <location>
        <begin position="47"/>
        <end position="288"/>
    </location>
</feature>
<protein>
    <submittedName>
        <fullName evidence="2">D-aminoacylase</fullName>
        <ecNumber evidence="2">3.5.1.81</ecNumber>
    </submittedName>
</protein>
<dbReference type="GO" id="GO:0005829">
    <property type="term" value="C:cytosol"/>
    <property type="evidence" value="ECO:0007669"/>
    <property type="project" value="TreeGrafter"/>
</dbReference>
<dbReference type="EMBL" id="FAXA01000098">
    <property type="protein sequence ID" value="CUV01548.1"/>
    <property type="molecule type" value="Genomic_DNA"/>
</dbReference>
<organism evidence="2">
    <name type="scientific">hydrothermal vent metagenome</name>
    <dbReference type="NCBI Taxonomy" id="652676"/>
    <lineage>
        <taxon>unclassified sequences</taxon>
        <taxon>metagenomes</taxon>
        <taxon>ecological metagenomes</taxon>
    </lineage>
</organism>
<dbReference type="AlphaFoldDB" id="A0A160V7C9"/>
<dbReference type="EC" id="3.5.1.81" evidence="2"/>
<reference evidence="2" key="1">
    <citation type="submission" date="2015-10" db="EMBL/GenBank/DDBJ databases">
        <authorList>
            <person name="Gilbert D.G."/>
        </authorList>
    </citation>
    <scope>NUCLEOTIDE SEQUENCE</scope>
</reference>
<proteinExistence type="predicted"/>
<accession>A0A160V7C9</accession>
<dbReference type="PANTHER" id="PTHR11647:SF1">
    <property type="entry name" value="COLLAPSIN RESPONSE MEDIATOR PROTEIN"/>
    <property type="match status" value="1"/>
</dbReference>
<dbReference type="GO" id="GO:0016812">
    <property type="term" value="F:hydrolase activity, acting on carbon-nitrogen (but not peptide) bonds, in cyclic amides"/>
    <property type="evidence" value="ECO:0007669"/>
    <property type="project" value="TreeGrafter"/>
</dbReference>
<name>A0A160V7C9_9ZZZZ</name>
<feature type="domain" description="Amidohydrolase 3" evidence="1">
    <location>
        <begin position="442"/>
        <end position="498"/>
    </location>
</feature>
<dbReference type="SUPFAM" id="SSF51556">
    <property type="entry name" value="Metallo-dependent hydrolases"/>
    <property type="match status" value="1"/>
</dbReference>
<dbReference type="InterPro" id="IPR050378">
    <property type="entry name" value="Metallo-dep_Hydrolases_sf"/>
</dbReference>
<dbReference type="InterPro" id="IPR032466">
    <property type="entry name" value="Metal_Hydrolase"/>
</dbReference>
<dbReference type="PANTHER" id="PTHR11647">
    <property type="entry name" value="HYDRANTOINASE/DIHYDROPYRIMIDINASE FAMILY MEMBER"/>
    <property type="match status" value="1"/>
</dbReference>
<dbReference type="Gene3D" id="3.20.20.140">
    <property type="entry name" value="Metal-dependent hydrolases"/>
    <property type="match status" value="2"/>
</dbReference>
<dbReference type="Gene3D" id="2.30.40.10">
    <property type="entry name" value="Urease, subunit C, domain 1"/>
    <property type="match status" value="1"/>
</dbReference>
<dbReference type="InterPro" id="IPR011059">
    <property type="entry name" value="Metal-dep_hydrolase_composite"/>
</dbReference>
<dbReference type="Pfam" id="PF07969">
    <property type="entry name" value="Amidohydro_3"/>
    <property type="match status" value="2"/>
</dbReference>
<dbReference type="GO" id="GO:0047420">
    <property type="term" value="F:N-acyl-D-amino-acid deacylase activity"/>
    <property type="evidence" value="ECO:0007669"/>
    <property type="project" value="UniProtKB-EC"/>
</dbReference>
<sequence>MPEFDLVIRGGTVVDGTGLPRIRADVGIRDGRVAMVSGRINAAGAKELDASGCIVAPGAIDLHTHYDAQLNWDPYASLSGWFGVTSLTVGQCGFGFAPTRPEDRDLNMRMMNRIEAIPLESMRQGMRWDWETFPEYMDSLDRQGLGVNVGALVPFSPLRGYVLGMIPARERTSVTEAELNQMKQILHDSMKAGAFGISADKNLEDRPEDGSWLPSHVASKEEFLALAQVMSQFGVGQIGWTIGISDDRPEQRDMLAEMVRMSGRPLHVVLGDEEGYEWLKEMREEGLPILAQLGSVPTVAEFKLSEYNLFDYMPNWVQPLVGTKEERIAKLSEDGIREGMKRDVIDRPHPRTDWTQVQVVEVALERNLKYEGLSIADIAEAEGKHPLDAFLDIALDEDLETEFAHPAAAQSDEVRVDRLTNPFVHISVSDGGAHTRFLVNSVWPVYFLAHWIRDRELMTLEQAHQKMSALPAWFSDMKNRGTLRVGDYADIMIYNMDELGLLYDKPRFETDFPGGEKRLVQKPTGIRYIVVNGTVTFVENECTNALPGKLLRSYDMVG</sequence>
<dbReference type="InterPro" id="IPR013108">
    <property type="entry name" value="Amidohydro_3"/>
</dbReference>
<gene>
    <name evidence="2" type="ORF">MGWOODY_Clf2411</name>
</gene>